<dbReference type="EMBL" id="AFZZ01000249">
    <property type="protein sequence ID" value="EHJ36049.1"/>
    <property type="molecule type" value="Genomic_DNA"/>
</dbReference>
<evidence type="ECO:0008006" key="4">
    <source>
        <dbReference type="Google" id="ProtNLM"/>
    </source>
</evidence>
<protein>
    <recommendedName>
        <fullName evidence="4">Outer membrane insertion signal domain protein</fullName>
    </recommendedName>
</protein>
<feature type="chain" id="PRO_5003485754" description="Outer membrane insertion signal domain protein" evidence="1">
    <location>
        <begin position="21"/>
        <end position="422"/>
    </location>
</feature>
<dbReference type="HOGENOM" id="CLU_035111_0_0_10"/>
<evidence type="ECO:0000256" key="1">
    <source>
        <dbReference type="SAM" id="SignalP"/>
    </source>
</evidence>
<evidence type="ECO:0000313" key="2">
    <source>
        <dbReference type="EMBL" id="EHJ36049.1"/>
    </source>
</evidence>
<gene>
    <name evidence="2" type="ORF">HMPREF0673_02843</name>
</gene>
<sequence>MKLKLFLLAVSTVFALPMDAQSRLRSTRVHNTDTLPALVKQYMDSLKVTKANIDSTVVEANTNDGKYYRLFAPLTFYHGVSENMFALEKNGDEQDRTLANIYLNRPDLVRNTQRQLDLVGPVVNPYPESVTPETELAHKVVAKADDADIEAPVDIFVAKPNFWKLSGNYSLQLFQNYVSDNWYKGGESNYSMLGTVTLQANYNNKQRFRWENKLELRLGLQNSKGDTLHTVRASEDLIRYTGKVGLQATKRWYYTFQLIASTQFMRGLKSNDHTVYSNFLSPLYINPSLGMDYSVDALKGKLTGSIHLAPIAYNLTYIKDSKMASRFSVDEGKHTKYDFGSEVTLDLAWNIANNISWKTRLYGYTSYKRVLVEWENTVTFIFNKYISSNIFIYPRFDDGAKRGKHGYMQMKEFISLGFNYGF</sequence>
<dbReference type="GeneID" id="78338220"/>
<reference evidence="2 3" key="1">
    <citation type="submission" date="2011-08" db="EMBL/GenBank/DDBJ databases">
        <authorList>
            <person name="Weinstock G."/>
            <person name="Sodergren E."/>
            <person name="Clifton S."/>
            <person name="Fulton L."/>
            <person name="Fulton B."/>
            <person name="Courtney L."/>
            <person name="Fronick C."/>
            <person name="Harrison M."/>
            <person name="Strong C."/>
            <person name="Farmer C."/>
            <person name="Delahaunty K."/>
            <person name="Markovic C."/>
            <person name="Hall O."/>
            <person name="Minx P."/>
            <person name="Tomlinson C."/>
            <person name="Mitreva M."/>
            <person name="Hou S."/>
            <person name="Chen J."/>
            <person name="Wollam A."/>
            <person name="Pepin K.H."/>
            <person name="Johnson M."/>
            <person name="Bhonagiri V."/>
            <person name="Zhang X."/>
            <person name="Suruliraj S."/>
            <person name="Warren W."/>
            <person name="Chinwalla A."/>
            <person name="Mardis E.R."/>
            <person name="Wilson R.K."/>
        </authorList>
    </citation>
    <scope>NUCLEOTIDE SEQUENCE [LARGE SCALE GENOMIC DNA]</scope>
    <source>
        <strain evidence="2 3">DSM 18206</strain>
    </source>
</reference>
<proteinExistence type="predicted"/>
<dbReference type="RefSeq" id="WP_007903064.1">
    <property type="nucleotide sequence ID" value="NZ_JH379471.1"/>
</dbReference>
<dbReference type="InterPro" id="IPR021428">
    <property type="entry name" value="DUF3078"/>
</dbReference>
<comment type="caution">
    <text evidence="2">The sequence shown here is derived from an EMBL/GenBank/DDBJ whole genome shotgun (WGS) entry which is preliminary data.</text>
</comment>
<accession>G6B1R8</accession>
<dbReference type="AlphaFoldDB" id="G6B1R8"/>
<feature type="signal peptide" evidence="1">
    <location>
        <begin position="1"/>
        <end position="20"/>
    </location>
</feature>
<dbReference type="PATRIC" id="fig|1002367.3.peg.2295"/>
<evidence type="ECO:0000313" key="3">
    <source>
        <dbReference type="Proteomes" id="UP000004407"/>
    </source>
</evidence>
<dbReference type="Proteomes" id="UP000004407">
    <property type="component" value="Unassembled WGS sequence"/>
</dbReference>
<organism evidence="2 3">
    <name type="scientific">Leyella stercorea DSM 18206</name>
    <dbReference type="NCBI Taxonomy" id="1002367"/>
    <lineage>
        <taxon>Bacteria</taxon>
        <taxon>Pseudomonadati</taxon>
        <taxon>Bacteroidota</taxon>
        <taxon>Bacteroidia</taxon>
        <taxon>Bacteroidales</taxon>
        <taxon>Prevotellaceae</taxon>
        <taxon>Leyella</taxon>
    </lineage>
</organism>
<keyword evidence="1" id="KW-0732">Signal</keyword>
<dbReference type="eggNOG" id="COG3137">
    <property type="taxonomic scope" value="Bacteria"/>
</dbReference>
<name>G6B1R8_9BACT</name>
<dbReference type="Pfam" id="PF11276">
    <property type="entry name" value="DUF3078"/>
    <property type="match status" value="1"/>
</dbReference>